<dbReference type="InterPro" id="IPR051177">
    <property type="entry name" value="CIK-Related_Protein"/>
</dbReference>
<dbReference type="InterPro" id="IPR011009">
    <property type="entry name" value="Kinase-like_dom_sf"/>
</dbReference>
<evidence type="ECO:0000313" key="1">
    <source>
        <dbReference type="RefSeq" id="XP_020010665.1"/>
    </source>
</evidence>
<sequence length="112" mass="12712">MESMLNKLKSTVTKVTADVTSAVMGNPVTREFDVGRHIASGGNGLAWKIFNGTKKSTKQEVAVFVFDKKLIDKYQKFEKDQIIDSLKRGVQQLTRLRHPRLLTVQHPLEESR</sequence>
<reference evidence="1" key="1">
    <citation type="submission" date="2025-08" db="UniProtKB">
        <authorList>
            <consortium name="RefSeq"/>
        </authorList>
    </citation>
    <scope>IDENTIFICATION</scope>
    <source>
        <tissue evidence="1">Leukocyte</tissue>
    </source>
</reference>
<dbReference type="AlphaFoldDB" id="A0A8B7TZ57"/>
<dbReference type="FunFam" id="3.30.200.20:FF:000179">
    <property type="entry name" value="SCY1 like pseudokinase 2"/>
    <property type="match status" value="1"/>
</dbReference>
<protein>
    <submittedName>
        <fullName evidence="1">SCY1-like protein 2</fullName>
    </submittedName>
</protein>
<proteinExistence type="predicted"/>
<dbReference type="KEGG" id="ccan:109680089"/>
<dbReference type="PANTHER" id="PTHR12984">
    <property type="entry name" value="SCY1-RELATED S/T PROTEIN KINASE-LIKE"/>
    <property type="match status" value="1"/>
</dbReference>
<accession>A0A8B7TZ57</accession>
<gene>
    <name evidence="1" type="primary">LOC109680089</name>
</gene>
<dbReference type="OrthoDB" id="79687at2759"/>
<organism evidence="1">
    <name type="scientific">Castor canadensis</name>
    <name type="common">American beaver</name>
    <dbReference type="NCBI Taxonomy" id="51338"/>
    <lineage>
        <taxon>Eukaryota</taxon>
        <taxon>Metazoa</taxon>
        <taxon>Chordata</taxon>
        <taxon>Craniata</taxon>
        <taxon>Vertebrata</taxon>
        <taxon>Euteleostomi</taxon>
        <taxon>Mammalia</taxon>
        <taxon>Eutheria</taxon>
        <taxon>Euarchontoglires</taxon>
        <taxon>Glires</taxon>
        <taxon>Rodentia</taxon>
        <taxon>Castorimorpha</taxon>
        <taxon>Castoridae</taxon>
        <taxon>Castor</taxon>
    </lineage>
</organism>
<dbReference type="SUPFAM" id="SSF56112">
    <property type="entry name" value="Protein kinase-like (PK-like)"/>
    <property type="match status" value="1"/>
</dbReference>
<name>A0A8B7TZ57_CASCN</name>
<dbReference type="RefSeq" id="XP_020010665.1">
    <property type="nucleotide sequence ID" value="XM_020155076.1"/>
</dbReference>
<dbReference type="PANTHER" id="PTHR12984:SF6">
    <property type="entry name" value="SCY1-LIKE PROTEIN 2"/>
    <property type="match status" value="1"/>
</dbReference>
<dbReference type="Gene3D" id="3.30.200.20">
    <property type="entry name" value="Phosphorylase Kinase, domain 1"/>
    <property type="match status" value="1"/>
</dbReference>